<accession>A0A2K1Y470</accession>
<dbReference type="InParanoid" id="A0A2K1Y470"/>
<dbReference type="AlphaFoldDB" id="A0A2K1Y470"/>
<dbReference type="EMBL" id="CM009302">
    <property type="protein sequence ID" value="PNT07845.1"/>
    <property type="molecule type" value="Genomic_DNA"/>
</dbReference>
<name>A0A2K1Y470_POPTR</name>
<evidence type="ECO:0000313" key="1">
    <source>
        <dbReference type="EMBL" id="PNT07845.1"/>
    </source>
</evidence>
<reference evidence="1 2" key="1">
    <citation type="journal article" date="2006" name="Science">
        <title>The genome of black cottonwood, Populus trichocarpa (Torr. &amp; Gray).</title>
        <authorList>
            <person name="Tuskan G.A."/>
            <person name="Difazio S."/>
            <person name="Jansson S."/>
            <person name="Bohlmann J."/>
            <person name="Grigoriev I."/>
            <person name="Hellsten U."/>
            <person name="Putnam N."/>
            <person name="Ralph S."/>
            <person name="Rombauts S."/>
            <person name="Salamov A."/>
            <person name="Schein J."/>
            <person name="Sterck L."/>
            <person name="Aerts A."/>
            <person name="Bhalerao R.R."/>
            <person name="Bhalerao R.P."/>
            <person name="Blaudez D."/>
            <person name="Boerjan W."/>
            <person name="Brun A."/>
            <person name="Brunner A."/>
            <person name="Busov V."/>
            <person name="Campbell M."/>
            <person name="Carlson J."/>
            <person name="Chalot M."/>
            <person name="Chapman J."/>
            <person name="Chen G.L."/>
            <person name="Cooper D."/>
            <person name="Coutinho P.M."/>
            <person name="Couturier J."/>
            <person name="Covert S."/>
            <person name="Cronk Q."/>
            <person name="Cunningham R."/>
            <person name="Davis J."/>
            <person name="Degroeve S."/>
            <person name="Dejardin A."/>
            <person name="Depamphilis C."/>
            <person name="Detter J."/>
            <person name="Dirks B."/>
            <person name="Dubchak I."/>
            <person name="Duplessis S."/>
            <person name="Ehlting J."/>
            <person name="Ellis B."/>
            <person name="Gendler K."/>
            <person name="Goodstein D."/>
            <person name="Gribskov M."/>
            <person name="Grimwood J."/>
            <person name="Groover A."/>
            <person name="Gunter L."/>
            <person name="Hamberger B."/>
            <person name="Heinze B."/>
            <person name="Helariutta Y."/>
            <person name="Henrissat B."/>
            <person name="Holligan D."/>
            <person name="Holt R."/>
            <person name="Huang W."/>
            <person name="Islam-Faridi N."/>
            <person name="Jones S."/>
            <person name="Jones-Rhoades M."/>
            <person name="Jorgensen R."/>
            <person name="Joshi C."/>
            <person name="Kangasjarvi J."/>
            <person name="Karlsson J."/>
            <person name="Kelleher C."/>
            <person name="Kirkpatrick R."/>
            <person name="Kirst M."/>
            <person name="Kohler A."/>
            <person name="Kalluri U."/>
            <person name="Larimer F."/>
            <person name="Leebens-Mack J."/>
            <person name="Leple J.C."/>
            <person name="Locascio P."/>
            <person name="Lou Y."/>
            <person name="Lucas S."/>
            <person name="Martin F."/>
            <person name="Montanini B."/>
            <person name="Napoli C."/>
            <person name="Nelson D.R."/>
            <person name="Nelson C."/>
            <person name="Nieminen K."/>
            <person name="Nilsson O."/>
            <person name="Pereda V."/>
            <person name="Peter G."/>
            <person name="Philippe R."/>
            <person name="Pilate G."/>
            <person name="Poliakov A."/>
            <person name="Razumovskaya J."/>
            <person name="Richardson P."/>
            <person name="Rinaldi C."/>
            <person name="Ritland K."/>
            <person name="Rouze P."/>
            <person name="Ryaboy D."/>
            <person name="Schmutz J."/>
            <person name="Schrader J."/>
            <person name="Segerman B."/>
            <person name="Shin H."/>
            <person name="Siddiqui A."/>
            <person name="Sterky F."/>
            <person name="Terry A."/>
            <person name="Tsai C.J."/>
            <person name="Uberbacher E."/>
            <person name="Unneberg P."/>
            <person name="Vahala J."/>
            <person name="Wall K."/>
            <person name="Wessler S."/>
            <person name="Yang G."/>
            <person name="Yin T."/>
            <person name="Douglas C."/>
            <person name="Marra M."/>
            <person name="Sandberg G."/>
            <person name="Van de Peer Y."/>
            <person name="Rokhsar D."/>
        </authorList>
    </citation>
    <scope>NUCLEOTIDE SEQUENCE [LARGE SCALE GENOMIC DNA]</scope>
    <source>
        <strain evidence="2">cv. Nisqually</strain>
    </source>
</reference>
<evidence type="ECO:0000313" key="2">
    <source>
        <dbReference type="Proteomes" id="UP000006729"/>
    </source>
</evidence>
<sequence>MRHGEQNSCNFRQMLSDPDYINMDFLFHLQSVDSSRTIIMIQKINFHLATNCLDLIFANKGLLQPNFRPTSNTLIILGGSYNHH</sequence>
<gene>
    <name evidence="1" type="ORF">POPTR_013G112600</name>
</gene>
<keyword evidence="2" id="KW-1185">Reference proteome</keyword>
<organism evidence="1 2">
    <name type="scientific">Populus trichocarpa</name>
    <name type="common">Western balsam poplar</name>
    <name type="synonym">Populus balsamifera subsp. trichocarpa</name>
    <dbReference type="NCBI Taxonomy" id="3694"/>
    <lineage>
        <taxon>Eukaryota</taxon>
        <taxon>Viridiplantae</taxon>
        <taxon>Streptophyta</taxon>
        <taxon>Embryophyta</taxon>
        <taxon>Tracheophyta</taxon>
        <taxon>Spermatophyta</taxon>
        <taxon>Magnoliopsida</taxon>
        <taxon>eudicotyledons</taxon>
        <taxon>Gunneridae</taxon>
        <taxon>Pentapetalae</taxon>
        <taxon>rosids</taxon>
        <taxon>fabids</taxon>
        <taxon>Malpighiales</taxon>
        <taxon>Salicaceae</taxon>
        <taxon>Saliceae</taxon>
        <taxon>Populus</taxon>
    </lineage>
</organism>
<protein>
    <submittedName>
        <fullName evidence="1">Uncharacterized protein</fullName>
    </submittedName>
</protein>
<proteinExistence type="predicted"/>
<dbReference type="Proteomes" id="UP000006729">
    <property type="component" value="Chromosome 13"/>
</dbReference>